<dbReference type="NCBIfam" id="TIGR01683">
    <property type="entry name" value="thiS"/>
    <property type="match status" value="1"/>
</dbReference>
<dbReference type="InterPro" id="IPR003749">
    <property type="entry name" value="ThiS/MoaD-like"/>
</dbReference>
<dbReference type="CDD" id="cd00565">
    <property type="entry name" value="Ubl_ThiS"/>
    <property type="match status" value="1"/>
</dbReference>
<dbReference type="STRING" id="29542.A6070_01740"/>
<dbReference type="EMBL" id="CP015518">
    <property type="protein sequence ID" value="APG24929.1"/>
    <property type="molecule type" value="Genomic_DNA"/>
</dbReference>
<dbReference type="OrthoDB" id="197113at2"/>
<evidence type="ECO:0000313" key="1">
    <source>
        <dbReference type="EMBL" id="APG24929.1"/>
    </source>
</evidence>
<dbReference type="InterPro" id="IPR010035">
    <property type="entry name" value="Thi_S"/>
</dbReference>
<organism evidence="1 2">
    <name type="scientific">Syntrophotalea acetylenica</name>
    <name type="common">Pelobacter acetylenicus</name>
    <dbReference type="NCBI Taxonomy" id="29542"/>
    <lineage>
        <taxon>Bacteria</taxon>
        <taxon>Pseudomonadati</taxon>
        <taxon>Thermodesulfobacteriota</taxon>
        <taxon>Desulfuromonadia</taxon>
        <taxon>Desulfuromonadales</taxon>
        <taxon>Syntrophotaleaceae</taxon>
        <taxon>Syntrophotalea</taxon>
    </lineage>
</organism>
<accession>A0A1L3GGD8</accession>
<dbReference type="Pfam" id="PF02597">
    <property type="entry name" value="ThiS"/>
    <property type="match status" value="1"/>
</dbReference>
<proteinExistence type="predicted"/>
<protein>
    <submittedName>
        <fullName evidence="1">Thiamine biosynthesis protein ThiS</fullName>
    </submittedName>
</protein>
<keyword evidence="2" id="KW-1185">Reference proteome</keyword>
<dbReference type="RefSeq" id="WP_072286777.1">
    <property type="nucleotide sequence ID" value="NZ_CP015455.1"/>
</dbReference>
<name>A0A1L3GGD8_SYNAC</name>
<dbReference type="PANTHER" id="PTHR34472">
    <property type="entry name" value="SULFUR CARRIER PROTEIN THIS"/>
    <property type="match status" value="1"/>
</dbReference>
<dbReference type="Proteomes" id="UP000182264">
    <property type="component" value="Chromosome"/>
</dbReference>
<dbReference type="InterPro" id="IPR012675">
    <property type="entry name" value="Beta-grasp_dom_sf"/>
</dbReference>
<dbReference type="PANTHER" id="PTHR34472:SF1">
    <property type="entry name" value="SULFUR CARRIER PROTEIN THIS"/>
    <property type="match status" value="1"/>
</dbReference>
<reference evidence="1 2" key="1">
    <citation type="journal article" date="2017" name="Genome Announc.">
        <title>Complete Genome Sequences of Two Acetylene-Fermenting Pelobacter acetylenicus Strains.</title>
        <authorList>
            <person name="Sutton J.M."/>
            <person name="Baesman S.M."/>
            <person name="Fierst J.L."/>
            <person name="Poret-Peterson A.T."/>
            <person name="Oremland R.S."/>
            <person name="Dunlap D.S."/>
            <person name="Akob D.M."/>
        </authorList>
    </citation>
    <scope>NUCLEOTIDE SEQUENCE [LARGE SCALE GENOMIC DNA]</scope>
    <source>
        <strain evidence="1 2">DSM 3247</strain>
    </source>
</reference>
<sequence>MSQLTVNGKPLVLALPATVLDLLSHLDFDPAKVAVELNGAIVPRDAFEDTDLTRGDQLEIVQFVGGG</sequence>
<dbReference type="SUPFAM" id="SSF54285">
    <property type="entry name" value="MoaD/ThiS"/>
    <property type="match status" value="1"/>
</dbReference>
<evidence type="ECO:0000313" key="2">
    <source>
        <dbReference type="Proteomes" id="UP000182264"/>
    </source>
</evidence>
<dbReference type="InterPro" id="IPR016155">
    <property type="entry name" value="Mopterin_synth/thiamin_S_b"/>
</dbReference>
<dbReference type="AlphaFoldDB" id="A0A1L3GGD8"/>
<dbReference type="Gene3D" id="3.10.20.30">
    <property type="match status" value="1"/>
</dbReference>
<dbReference type="KEGG" id="pace:A6070_01740"/>
<gene>
    <name evidence="1" type="ORF">A7E75_07780</name>
</gene>